<keyword evidence="2" id="KW-1185">Reference proteome</keyword>
<organism evidence="1 2">
    <name type="scientific">Enterospora canceri</name>
    <dbReference type="NCBI Taxonomy" id="1081671"/>
    <lineage>
        <taxon>Eukaryota</taxon>
        <taxon>Fungi</taxon>
        <taxon>Fungi incertae sedis</taxon>
        <taxon>Microsporidia</taxon>
        <taxon>Enterocytozoonidae</taxon>
        <taxon>Enterospora</taxon>
    </lineage>
</organism>
<dbReference type="VEuPathDB" id="MicrosporidiaDB:ECANGB1_1341"/>
<evidence type="ECO:0000313" key="1">
    <source>
        <dbReference type="EMBL" id="ORD93940.1"/>
    </source>
</evidence>
<protein>
    <submittedName>
        <fullName evidence="1">Uncharacterized protein</fullName>
    </submittedName>
</protein>
<accession>A0A1Y1S6Z4</accession>
<dbReference type="Proteomes" id="UP000192639">
    <property type="component" value="Unassembled WGS sequence"/>
</dbReference>
<dbReference type="EMBL" id="LWDP01000038">
    <property type="protein sequence ID" value="ORD93940.1"/>
    <property type="molecule type" value="Genomic_DNA"/>
</dbReference>
<proteinExistence type="predicted"/>
<comment type="caution">
    <text evidence="1">The sequence shown here is derived from an EMBL/GenBank/DDBJ whole genome shotgun (WGS) entry which is preliminary data.</text>
</comment>
<evidence type="ECO:0000313" key="2">
    <source>
        <dbReference type="Proteomes" id="UP000192639"/>
    </source>
</evidence>
<gene>
    <name evidence="1" type="ORF">ECANGB1_1341</name>
</gene>
<dbReference type="OrthoDB" id="10552803at2759"/>
<name>A0A1Y1S6Z4_9MICR</name>
<reference evidence="1 2" key="1">
    <citation type="journal article" date="2017" name="Environ. Microbiol.">
        <title>Decay of the glycolytic pathway and adaptation to intranuclear parasitism within Enterocytozoonidae microsporidia.</title>
        <authorList>
            <person name="Wiredu Boakye D."/>
            <person name="Jaroenlak P."/>
            <person name="Prachumwat A."/>
            <person name="Williams T.A."/>
            <person name="Bateman K.S."/>
            <person name="Itsathitphaisarn O."/>
            <person name="Sritunyalucksana K."/>
            <person name="Paszkiewicz K.H."/>
            <person name="Moore K.A."/>
            <person name="Stentiford G.D."/>
            <person name="Williams B.A."/>
        </authorList>
    </citation>
    <scope>NUCLEOTIDE SEQUENCE [LARGE SCALE GENOMIC DNA]</scope>
    <source>
        <strain evidence="1 2">GB1</strain>
    </source>
</reference>
<sequence length="167" mass="19604">MPVDESKNLAFNDQVASISVNKRMAYEDYIDMDALDCRISYKVQEMLNEIENELIMESTHVLYNEHGNKKTRAYLHAFRSLEMKTNCFQNAEEDLFEIDGVKDAIIEQMMEFETNDALVVSIKRKKIKDRFIGMDKDSVFIESLDGKTLEYTYRQIDEDGIKFEKEI</sequence>
<dbReference type="AlphaFoldDB" id="A0A1Y1S6Z4"/>